<accession>A0A7S1B6X6</accession>
<reference evidence="1" key="1">
    <citation type="submission" date="2021-01" db="EMBL/GenBank/DDBJ databases">
        <authorList>
            <person name="Corre E."/>
            <person name="Pelletier E."/>
            <person name="Niang G."/>
            <person name="Scheremetjew M."/>
            <person name="Finn R."/>
            <person name="Kale V."/>
            <person name="Holt S."/>
            <person name="Cochrane G."/>
            <person name="Meng A."/>
            <person name="Brown T."/>
            <person name="Cohen L."/>
        </authorList>
    </citation>
    <scope>NUCLEOTIDE SEQUENCE</scope>
    <source>
        <strain evidence="1">308</strain>
    </source>
</reference>
<gene>
    <name evidence="1" type="ORF">CHYS00102_LOCUS3843</name>
</gene>
<proteinExistence type="predicted"/>
<organism evidence="1">
    <name type="scientific">Corethron hystrix</name>
    <dbReference type="NCBI Taxonomy" id="216773"/>
    <lineage>
        <taxon>Eukaryota</taxon>
        <taxon>Sar</taxon>
        <taxon>Stramenopiles</taxon>
        <taxon>Ochrophyta</taxon>
        <taxon>Bacillariophyta</taxon>
        <taxon>Coscinodiscophyceae</taxon>
        <taxon>Corethrophycidae</taxon>
        <taxon>Corethrales</taxon>
        <taxon>Corethraceae</taxon>
        <taxon>Corethron</taxon>
    </lineage>
</organism>
<protein>
    <submittedName>
        <fullName evidence="1">Uncharacterized protein</fullName>
    </submittedName>
</protein>
<dbReference type="AlphaFoldDB" id="A0A7S1B6X6"/>
<dbReference type="EMBL" id="HBFR01005456">
    <property type="protein sequence ID" value="CAD8876665.1"/>
    <property type="molecule type" value="Transcribed_RNA"/>
</dbReference>
<sequence length="215" mass="24548">MQTDASRFALPVTWSMRSRPKGLAEGPHRSRRGDASKRLGLQYFCPDDPDNKFGRDRVETEAILERSHAEMEVEYRCWISNYHGEDISGSVPFHNGFPPYLGRLCGGFWQIRTPFASSAIRWITRGLLHSGHLSEVEKIATSSPGGGSVMVANAYMKSEHLFDCVQRPVVSRAKKKEVEEEMEEEQEKIELSEYERMRADRVARNKERLKMLGLG</sequence>
<evidence type="ECO:0000313" key="1">
    <source>
        <dbReference type="EMBL" id="CAD8876665.1"/>
    </source>
</evidence>
<name>A0A7S1B6X6_9STRA</name>